<feature type="compositionally biased region" description="Polar residues" evidence="1">
    <location>
        <begin position="289"/>
        <end position="298"/>
    </location>
</feature>
<accession>A0A1R3L1Z5</accession>
<keyword evidence="3" id="KW-1185">Reference proteome</keyword>
<dbReference type="AlphaFoldDB" id="A0A1R3L1Z5"/>
<evidence type="ECO:0000256" key="1">
    <source>
        <dbReference type="SAM" id="MobiDB-lite"/>
    </source>
</evidence>
<reference evidence="3" key="1">
    <citation type="submission" date="2013-09" db="EMBL/GenBank/DDBJ databases">
        <title>Corchorus olitorius genome sequencing.</title>
        <authorList>
            <person name="Alam M."/>
            <person name="Haque M.S."/>
            <person name="Islam M.S."/>
            <person name="Emdad E.M."/>
            <person name="Islam M.M."/>
            <person name="Ahmed B."/>
            <person name="Halim A."/>
            <person name="Hossen Q.M.M."/>
            <person name="Hossain M.Z."/>
            <person name="Ahmed R."/>
            <person name="Khan M.M."/>
            <person name="Islam R."/>
            <person name="Rashid M.M."/>
            <person name="Khan S.A."/>
            <person name="Rahman M.S."/>
            <person name="Alam M."/>
            <person name="Yahiya A.S."/>
            <person name="Khan M.S."/>
            <person name="Azam M.S."/>
            <person name="Haque T."/>
            <person name="Lashkar M.Z.H."/>
            <person name="Akhand A.I."/>
            <person name="Morshed G."/>
            <person name="Roy S."/>
            <person name="Uddin K.S."/>
            <person name="Rabeya T."/>
            <person name="Hossain A.S."/>
            <person name="Chowdhury A."/>
            <person name="Snigdha A.R."/>
            <person name="Mortoza M.S."/>
            <person name="Matin S.A."/>
            <person name="Hoque S.M.E."/>
            <person name="Islam M.K."/>
            <person name="Roy D.K."/>
            <person name="Haider R."/>
            <person name="Moosa M.M."/>
            <person name="Elias S.M."/>
            <person name="Hasan A.M."/>
            <person name="Jahan S."/>
            <person name="Shafiuddin M."/>
            <person name="Mahmood N."/>
            <person name="Shommy N.S."/>
        </authorList>
    </citation>
    <scope>NUCLEOTIDE SEQUENCE [LARGE SCALE GENOMIC DNA]</scope>
    <source>
        <strain evidence="3">cv. O-4</strain>
    </source>
</reference>
<comment type="caution">
    <text evidence="2">The sequence shown here is derived from an EMBL/GenBank/DDBJ whole genome shotgun (WGS) entry which is preliminary data.</text>
</comment>
<feature type="non-terminal residue" evidence="2">
    <location>
        <position position="1"/>
    </location>
</feature>
<feature type="region of interest" description="Disordered" evidence="1">
    <location>
        <begin position="256"/>
        <end position="298"/>
    </location>
</feature>
<protein>
    <submittedName>
        <fullName evidence="2">Uncharacterized protein</fullName>
    </submittedName>
</protein>
<dbReference type="Proteomes" id="UP000187203">
    <property type="component" value="Unassembled WGS sequence"/>
</dbReference>
<name>A0A1R3L1Z5_9ROSI</name>
<gene>
    <name evidence="2" type="ORF">COLO4_01825</name>
</gene>
<evidence type="ECO:0000313" key="2">
    <source>
        <dbReference type="EMBL" id="OMP13362.1"/>
    </source>
</evidence>
<organism evidence="2 3">
    <name type="scientific">Corchorus olitorius</name>
    <dbReference type="NCBI Taxonomy" id="93759"/>
    <lineage>
        <taxon>Eukaryota</taxon>
        <taxon>Viridiplantae</taxon>
        <taxon>Streptophyta</taxon>
        <taxon>Embryophyta</taxon>
        <taxon>Tracheophyta</taxon>
        <taxon>Spermatophyta</taxon>
        <taxon>Magnoliopsida</taxon>
        <taxon>eudicotyledons</taxon>
        <taxon>Gunneridae</taxon>
        <taxon>Pentapetalae</taxon>
        <taxon>rosids</taxon>
        <taxon>malvids</taxon>
        <taxon>Malvales</taxon>
        <taxon>Malvaceae</taxon>
        <taxon>Grewioideae</taxon>
        <taxon>Apeibeae</taxon>
        <taxon>Corchorus</taxon>
    </lineage>
</organism>
<proteinExistence type="predicted"/>
<dbReference type="EMBL" id="AWUE01004482">
    <property type="protein sequence ID" value="OMP13362.1"/>
    <property type="molecule type" value="Genomic_DNA"/>
</dbReference>
<feature type="non-terminal residue" evidence="2">
    <location>
        <position position="298"/>
    </location>
</feature>
<evidence type="ECO:0000313" key="3">
    <source>
        <dbReference type="Proteomes" id="UP000187203"/>
    </source>
</evidence>
<sequence length="298" mass="30864">TKHADEVGVAALRLPARVFPLHQFRNRDRAQAVVGAGDGAGVVSDVAIHPDHQMLVVALIEEEQIARERLIDVLGDEAAVLLDEPQRRDIRAGAAIEACPPLRERALGGREIQLGRQLPCGFRIAHAVGAQPAGVVGAQRLAGGKAHEAGAVAVRPARRRALAELLVDDANEPRAKHARLVRRKGIGIRRSRVGPARQRMYRRSEQAGASRRQPTAAVQRGGLGAQRHCCVLALSSEAGAPAAVAGASADGACAAVASAGGGVPSPPAGRPRPLDSHVTGTQPRADGTPPSSASDTGA</sequence>
<feature type="region of interest" description="Disordered" evidence="1">
    <location>
        <begin position="192"/>
        <end position="221"/>
    </location>
</feature>